<dbReference type="GO" id="GO:0000160">
    <property type="term" value="P:phosphorelay signal transduction system"/>
    <property type="evidence" value="ECO:0007669"/>
    <property type="project" value="InterPro"/>
</dbReference>
<dbReference type="InterPro" id="IPR018062">
    <property type="entry name" value="HTH_AraC-typ_CS"/>
</dbReference>
<evidence type="ECO:0000256" key="5">
    <source>
        <dbReference type="ARBA" id="ARBA00024867"/>
    </source>
</evidence>
<evidence type="ECO:0000256" key="3">
    <source>
        <dbReference type="ARBA" id="ARBA00023125"/>
    </source>
</evidence>
<dbReference type="InterPro" id="IPR009057">
    <property type="entry name" value="Homeodomain-like_sf"/>
</dbReference>
<dbReference type="PRINTS" id="PR00032">
    <property type="entry name" value="HTHARAC"/>
</dbReference>
<evidence type="ECO:0000259" key="8">
    <source>
        <dbReference type="PROSITE" id="PS50110"/>
    </source>
</evidence>
<gene>
    <name evidence="9" type="ORF">L0N08_27405</name>
</gene>
<evidence type="ECO:0000256" key="2">
    <source>
        <dbReference type="ARBA" id="ARBA00023015"/>
    </source>
</evidence>
<evidence type="ECO:0000259" key="7">
    <source>
        <dbReference type="PROSITE" id="PS01124"/>
    </source>
</evidence>
<dbReference type="SMART" id="SM00342">
    <property type="entry name" value="HTH_ARAC"/>
    <property type="match status" value="1"/>
</dbReference>
<dbReference type="Gene3D" id="3.40.50.2300">
    <property type="match status" value="1"/>
</dbReference>
<dbReference type="GO" id="GO:0003700">
    <property type="term" value="F:DNA-binding transcription factor activity"/>
    <property type="evidence" value="ECO:0007669"/>
    <property type="project" value="InterPro"/>
</dbReference>
<sequence>MYTLFLADDEKNVLSGLQKSVRWEALGIKIVGTASNGTVACESIERLKPDFALVDVRMPGMTGLELIERLQGQLETLFLVFSGYDEFDYVKKAMDLDVVIYILKPSAIKEIEHAFIKAIERKNNLRLLDRYYNDSSHEDFCGSWESLLNSQQLFPALEHYQAYMSVRIGFGRPNLFSNYVELLNMFGTMRSPQYSVFPSQITGGIVLIVAFSRISGLNDARKAAEKEIMDVIHETSGQICYGIGNIVFSIADLDASLSRANIIYDYCRFAGMEQSDISTAPLPPNSSVMDLTSVFVERMINGNIELSITDEVDGFLSRLMDGNLSVNQIKWICADMIYNIHYKILSEKNIQTNSIIMQDNISKSLLNVSRMEDLRRAVSELLESVREYIGIYHDKAKSSVIGKIELYIRDNLSSQFTLDELSEKFYLNPAYISYVFKKETGVNLFTYINDLRMSEAARLLKNTAMKINDIARCVGYNDNRYFCQVFKRKFGVTASEYRGEGS</sequence>
<keyword evidence="4" id="KW-0804">Transcription</keyword>
<proteinExistence type="predicted"/>
<dbReference type="InterPro" id="IPR011006">
    <property type="entry name" value="CheY-like_superfamily"/>
</dbReference>
<feature type="domain" description="HTH araC/xylS-type" evidence="7">
    <location>
        <begin position="402"/>
        <end position="500"/>
    </location>
</feature>
<reference evidence="9" key="1">
    <citation type="submission" date="2022-01" db="EMBL/GenBank/DDBJ databases">
        <title>Collection of gut derived symbiotic bacterial strains cultured from healthy donors.</title>
        <authorList>
            <person name="Lin H."/>
            <person name="Kohout C."/>
            <person name="Waligurski E."/>
            <person name="Pamer E.G."/>
        </authorList>
    </citation>
    <scope>NUCLEOTIDE SEQUENCE</scope>
    <source>
        <strain evidence="9">DFI.6.55</strain>
    </source>
</reference>
<dbReference type="InterPro" id="IPR001789">
    <property type="entry name" value="Sig_transdc_resp-reg_receiver"/>
</dbReference>
<dbReference type="InterPro" id="IPR020449">
    <property type="entry name" value="Tscrpt_reg_AraC-type_HTH"/>
</dbReference>
<dbReference type="Proteomes" id="UP001299608">
    <property type="component" value="Unassembled WGS sequence"/>
</dbReference>
<dbReference type="Pfam" id="PF00072">
    <property type="entry name" value="Response_reg"/>
    <property type="match status" value="1"/>
</dbReference>
<comment type="function">
    <text evidence="5">May play the central regulatory role in sporulation. It may be an element of the effector pathway responsible for the activation of sporulation genes in response to nutritional stress. Spo0A may act in concert with spo0H (a sigma factor) to control the expression of some genes that are critical to the sporulation process.</text>
</comment>
<feature type="domain" description="Response regulatory" evidence="8">
    <location>
        <begin position="3"/>
        <end position="119"/>
    </location>
</feature>
<dbReference type="SUPFAM" id="SSF46689">
    <property type="entry name" value="Homeodomain-like"/>
    <property type="match status" value="2"/>
</dbReference>
<dbReference type="EMBL" id="JAKNGE010000053">
    <property type="protein sequence ID" value="MCG4749146.1"/>
    <property type="molecule type" value="Genomic_DNA"/>
</dbReference>
<dbReference type="PROSITE" id="PS01124">
    <property type="entry name" value="HTH_ARAC_FAMILY_2"/>
    <property type="match status" value="1"/>
</dbReference>
<evidence type="ECO:0000313" key="10">
    <source>
        <dbReference type="Proteomes" id="UP001299608"/>
    </source>
</evidence>
<dbReference type="PANTHER" id="PTHR43280">
    <property type="entry name" value="ARAC-FAMILY TRANSCRIPTIONAL REGULATOR"/>
    <property type="match status" value="1"/>
</dbReference>
<dbReference type="Gene3D" id="1.10.10.60">
    <property type="entry name" value="Homeodomain-like"/>
    <property type="match status" value="2"/>
</dbReference>
<evidence type="ECO:0000313" key="9">
    <source>
        <dbReference type="EMBL" id="MCG4749146.1"/>
    </source>
</evidence>
<dbReference type="SUPFAM" id="SSF52172">
    <property type="entry name" value="CheY-like"/>
    <property type="match status" value="1"/>
</dbReference>
<dbReference type="InterPro" id="IPR018060">
    <property type="entry name" value="HTH_AraC"/>
</dbReference>
<dbReference type="SMART" id="SM00448">
    <property type="entry name" value="REC"/>
    <property type="match status" value="1"/>
</dbReference>
<dbReference type="PANTHER" id="PTHR43280:SF10">
    <property type="entry name" value="REGULATORY PROTEIN POCR"/>
    <property type="match status" value="1"/>
</dbReference>
<dbReference type="PROSITE" id="PS50110">
    <property type="entry name" value="RESPONSE_REGULATORY"/>
    <property type="match status" value="1"/>
</dbReference>
<keyword evidence="2" id="KW-0805">Transcription regulation</keyword>
<name>A0AAW5C9D9_9FIRM</name>
<organism evidence="9 10">
    <name type="scientific">Enterocloster aldenensis</name>
    <dbReference type="NCBI Taxonomy" id="358742"/>
    <lineage>
        <taxon>Bacteria</taxon>
        <taxon>Bacillati</taxon>
        <taxon>Bacillota</taxon>
        <taxon>Clostridia</taxon>
        <taxon>Lachnospirales</taxon>
        <taxon>Lachnospiraceae</taxon>
        <taxon>Enterocloster</taxon>
    </lineage>
</organism>
<keyword evidence="3" id="KW-0238">DNA-binding</keyword>
<comment type="caution">
    <text evidence="9">The sequence shown here is derived from an EMBL/GenBank/DDBJ whole genome shotgun (WGS) entry which is preliminary data.</text>
</comment>
<keyword evidence="6" id="KW-0597">Phosphoprotein</keyword>
<dbReference type="PROSITE" id="PS00041">
    <property type="entry name" value="HTH_ARAC_FAMILY_1"/>
    <property type="match status" value="1"/>
</dbReference>
<evidence type="ECO:0000256" key="4">
    <source>
        <dbReference type="ARBA" id="ARBA00023163"/>
    </source>
</evidence>
<dbReference type="CDD" id="cd17536">
    <property type="entry name" value="REC_YesN-like"/>
    <property type="match status" value="1"/>
</dbReference>
<dbReference type="GO" id="GO:0043565">
    <property type="term" value="F:sequence-specific DNA binding"/>
    <property type="evidence" value="ECO:0007669"/>
    <property type="project" value="InterPro"/>
</dbReference>
<dbReference type="Pfam" id="PF12833">
    <property type="entry name" value="HTH_18"/>
    <property type="match status" value="1"/>
</dbReference>
<accession>A0AAW5C9D9</accession>
<evidence type="ECO:0000256" key="6">
    <source>
        <dbReference type="PROSITE-ProRule" id="PRU00169"/>
    </source>
</evidence>
<dbReference type="RefSeq" id="WP_227117284.1">
    <property type="nucleotide sequence ID" value="NZ_JAJCID010000054.1"/>
</dbReference>
<protein>
    <recommendedName>
        <fullName evidence="1">Stage 0 sporulation protein A homolog</fullName>
    </recommendedName>
</protein>
<evidence type="ECO:0000256" key="1">
    <source>
        <dbReference type="ARBA" id="ARBA00018672"/>
    </source>
</evidence>
<feature type="modified residue" description="4-aspartylphosphate" evidence="6">
    <location>
        <position position="55"/>
    </location>
</feature>
<dbReference type="AlphaFoldDB" id="A0AAW5C9D9"/>